<reference evidence="1" key="1">
    <citation type="submission" date="2024-02" db="EMBL/GenBank/DDBJ databases">
        <title>Metagenome Assembled Genome of Zalaria obscura JY119.</title>
        <authorList>
            <person name="Vighnesh L."/>
            <person name="Jagadeeshwari U."/>
            <person name="Venkata Ramana C."/>
            <person name="Sasikala C."/>
        </authorList>
    </citation>
    <scope>NUCLEOTIDE SEQUENCE</scope>
    <source>
        <strain evidence="1">JY119</strain>
    </source>
</reference>
<evidence type="ECO:0000313" key="2">
    <source>
        <dbReference type="Proteomes" id="UP001320706"/>
    </source>
</evidence>
<name>A0ACC3SL59_9PEZI</name>
<protein>
    <submittedName>
        <fullName evidence="1">Uncharacterized protein</fullName>
    </submittedName>
</protein>
<proteinExistence type="predicted"/>
<sequence>MRGCWDCLGCMTIDARQQHGGHDHGAIYWPSLRRASEFAVNVRRKISHVFSPISQLKPPAFLDNLRSFSTPTGLIHPPRVPALLAKLRRYLPWHTVRSATHLTASFSVAWYTGGLRQGAAYQVATEDSLSHSTRGRFTDIVLHVARGHEPGATP</sequence>
<keyword evidence="2" id="KW-1185">Reference proteome</keyword>
<evidence type="ECO:0000313" key="1">
    <source>
        <dbReference type="EMBL" id="KAK8217346.1"/>
    </source>
</evidence>
<dbReference type="EMBL" id="JAMKPW020000006">
    <property type="protein sequence ID" value="KAK8217346.1"/>
    <property type="molecule type" value="Genomic_DNA"/>
</dbReference>
<accession>A0ACC3SL59</accession>
<gene>
    <name evidence="1" type="ORF">M8818_001599</name>
</gene>
<organism evidence="1 2">
    <name type="scientific">Zalaria obscura</name>
    <dbReference type="NCBI Taxonomy" id="2024903"/>
    <lineage>
        <taxon>Eukaryota</taxon>
        <taxon>Fungi</taxon>
        <taxon>Dikarya</taxon>
        <taxon>Ascomycota</taxon>
        <taxon>Pezizomycotina</taxon>
        <taxon>Dothideomycetes</taxon>
        <taxon>Dothideomycetidae</taxon>
        <taxon>Dothideales</taxon>
        <taxon>Zalariaceae</taxon>
        <taxon>Zalaria</taxon>
    </lineage>
</organism>
<comment type="caution">
    <text evidence="1">The sequence shown here is derived from an EMBL/GenBank/DDBJ whole genome shotgun (WGS) entry which is preliminary data.</text>
</comment>
<dbReference type="Proteomes" id="UP001320706">
    <property type="component" value="Unassembled WGS sequence"/>
</dbReference>